<feature type="region of interest" description="Disordered" evidence="1">
    <location>
        <begin position="1"/>
        <end position="21"/>
    </location>
</feature>
<accession>A0A0D2IZ85</accession>
<dbReference type="CDD" id="cd00303">
    <property type="entry name" value="retropepsin_like"/>
    <property type="match status" value="1"/>
</dbReference>
<dbReference type="OrthoDB" id="4154650at2759"/>
<keyword evidence="3" id="KW-1185">Reference proteome</keyword>
<dbReference type="RefSeq" id="XP_013275862.1">
    <property type="nucleotide sequence ID" value="XM_013420408.1"/>
</dbReference>
<dbReference type="GeneID" id="25291454"/>
<proteinExistence type="predicted"/>
<dbReference type="Pfam" id="PF13650">
    <property type="entry name" value="Asp_protease_2"/>
    <property type="match status" value="1"/>
</dbReference>
<evidence type="ECO:0000313" key="2">
    <source>
        <dbReference type="EMBL" id="KIX08726.1"/>
    </source>
</evidence>
<dbReference type="EMBL" id="KN847476">
    <property type="protein sequence ID" value="KIX08726.1"/>
    <property type="molecule type" value="Genomic_DNA"/>
</dbReference>
<evidence type="ECO:0000256" key="1">
    <source>
        <dbReference type="SAM" id="MobiDB-lite"/>
    </source>
</evidence>
<dbReference type="AlphaFoldDB" id="A0A0D2IZ85"/>
<dbReference type="VEuPathDB" id="FungiDB:Z518_03383"/>
<protein>
    <submittedName>
        <fullName evidence="2">Uncharacterized protein</fullName>
    </submittedName>
</protein>
<name>A0A0D2IZ85_9EURO</name>
<dbReference type="HOGENOM" id="CLU_1571503_0_0_1"/>
<sequence length="170" mass="18734">MPAETVPQENSQQNRDARGQYGARTATTECVSSVCFKDENGYISDIMVEMNGETRYLGRALLDTGSMPSLMSESTAVRAEAWGLTTIDRSESKKAEGIEMLEGIVKGAKIKVEGKVSLKFSVDGDHYYRHTFIVVPDEDRFDILLGAKLLERSALVRARQNSAEPVAGRL</sequence>
<organism evidence="2 3">
    <name type="scientific">Rhinocladiella mackenziei CBS 650.93</name>
    <dbReference type="NCBI Taxonomy" id="1442369"/>
    <lineage>
        <taxon>Eukaryota</taxon>
        <taxon>Fungi</taxon>
        <taxon>Dikarya</taxon>
        <taxon>Ascomycota</taxon>
        <taxon>Pezizomycotina</taxon>
        <taxon>Eurotiomycetes</taxon>
        <taxon>Chaetothyriomycetidae</taxon>
        <taxon>Chaetothyriales</taxon>
        <taxon>Herpotrichiellaceae</taxon>
        <taxon>Rhinocladiella</taxon>
    </lineage>
</organism>
<evidence type="ECO:0000313" key="3">
    <source>
        <dbReference type="Proteomes" id="UP000053617"/>
    </source>
</evidence>
<gene>
    <name evidence="2" type="ORF">Z518_03383</name>
</gene>
<dbReference type="Proteomes" id="UP000053617">
    <property type="component" value="Unassembled WGS sequence"/>
</dbReference>
<dbReference type="Gene3D" id="2.40.70.10">
    <property type="entry name" value="Acid Proteases"/>
    <property type="match status" value="1"/>
</dbReference>
<reference evidence="2 3" key="1">
    <citation type="submission" date="2015-01" db="EMBL/GenBank/DDBJ databases">
        <title>The Genome Sequence of Rhinocladiella mackenzie CBS 650.93.</title>
        <authorList>
            <consortium name="The Broad Institute Genomics Platform"/>
            <person name="Cuomo C."/>
            <person name="de Hoog S."/>
            <person name="Gorbushina A."/>
            <person name="Stielow B."/>
            <person name="Teixiera M."/>
            <person name="Abouelleil A."/>
            <person name="Chapman S.B."/>
            <person name="Priest M."/>
            <person name="Young S.K."/>
            <person name="Wortman J."/>
            <person name="Nusbaum C."/>
            <person name="Birren B."/>
        </authorList>
    </citation>
    <scope>NUCLEOTIDE SEQUENCE [LARGE SCALE GENOMIC DNA]</scope>
    <source>
        <strain evidence="2 3">CBS 650.93</strain>
    </source>
</reference>
<dbReference type="InterPro" id="IPR021109">
    <property type="entry name" value="Peptidase_aspartic_dom_sf"/>
</dbReference>